<comment type="catalytic activity">
    <reaction evidence="11">
        <text>a plastoquinone + NADPH + (n+1) H(+)(in) = a plastoquinol + NADP(+) + n H(+)(out)</text>
        <dbReference type="Rhea" id="RHEA:42612"/>
        <dbReference type="Rhea" id="RHEA-COMP:9561"/>
        <dbReference type="Rhea" id="RHEA-COMP:9562"/>
        <dbReference type="ChEBI" id="CHEBI:15378"/>
        <dbReference type="ChEBI" id="CHEBI:17757"/>
        <dbReference type="ChEBI" id="CHEBI:57783"/>
        <dbReference type="ChEBI" id="CHEBI:58349"/>
        <dbReference type="ChEBI" id="CHEBI:62192"/>
    </reaction>
</comment>
<comment type="similarity">
    <text evidence="2">Belongs to the complex I subunit 5 family.</text>
</comment>
<feature type="transmembrane region" description="Helical" evidence="13">
    <location>
        <begin position="371"/>
        <end position="393"/>
    </location>
</feature>
<dbReference type="GO" id="GO:0042773">
    <property type="term" value="P:ATP synthesis coupled electron transport"/>
    <property type="evidence" value="ECO:0007669"/>
    <property type="project" value="InterPro"/>
</dbReference>
<evidence type="ECO:0000256" key="1">
    <source>
        <dbReference type="ARBA" id="ARBA00004141"/>
    </source>
</evidence>
<sequence>MLDLVWLIPAFPLLGFLLLVVGGRKLGEPRAGWLATLLMAGSFVASVIVFLGLVANHAEERQFSQVLFTWVPAGRFSVDVGFLVDPLSITMCLFVTGVGTLIHLYSIGYMHGDEKFSKFFLYLNLFAFSMLMLVLGDNMLLTFLGWEGVGACSYFLISFWHTSDSNATAGKKAFVTNRIGDWGFMVAMFLSFGAFGTIKYTDLFEGIHSNGIATSTATAIALLLFVGACGKSAQFPLYLWLPDAMAGPTPVSALIHAATMVTSGVYLMTRANPILAEASPWVFTLIAWVGVGTALFAATIAVAQNDIKKVLAYSTVSQLGFMFLAIGSGAYVAAIFHMITHAFFKALLFLGSGSVIHGMHDDQDMRHYGNLRKFMPITAITFIIGWLAIAGVPPFSGFFSKDEILAAAMDKSPALWAVGLVTALLTAFYMSRQVFMTFFGRYRYADPRPDEIAAAWQTKVAAARSVAEDAKTADANASSALALARARLDDAVGDDRAAAEQAVAEAERLSAATAVDASDAQKSATALAMKVAQLPTVTLGLTAAPDVHEISEDLGHGPAHRREFHPHESGWQMWVPLVVLAGAAIVGGAINLPFSHDVKFLEKWLEPVLAHPHEVSFSGGKLFVLAVFAVLAGLVGVAIAAAVYLRGKGDPTKIELPILAEGWKYDSSVTAFMGGPGRQLFEGAAIADRVGIDGAVNGVAAGVRETSGTLRRLQNGLVRTYAVGIAIGAVLLMAYFLLMAKAG</sequence>
<feature type="transmembrane region" description="Helical" evidence="13">
    <location>
        <begin position="571"/>
        <end position="594"/>
    </location>
</feature>
<evidence type="ECO:0000256" key="9">
    <source>
        <dbReference type="ARBA" id="ARBA00023027"/>
    </source>
</evidence>
<feature type="transmembrane region" description="Helical" evidence="13">
    <location>
        <begin position="721"/>
        <end position="740"/>
    </location>
</feature>
<dbReference type="InterPro" id="IPR001750">
    <property type="entry name" value="ND/Mrp_TM"/>
</dbReference>
<dbReference type="PRINTS" id="PR01435">
    <property type="entry name" value="NPOXDRDTASE5"/>
</dbReference>
<dbReference type="GO" id="GO:0015990">
    <property type="term" value="P:electron transport coupled proton transport"/>
    <property type="evidence" value="ECO:0007669"/>
    <property type="project" value="TreeGrafter"/>
</dbReference>
<name>A0A6J7FDS8_9ZZZZ</name>
<evidence type="ECO:0000313" key="17">
    <source>
        <dbReference type="EMBL" id="CAB4832232.1"/>
    </source>
</evidence>
<dbReference type="EMBL" id="CAFBMH010000003">
    <property type="protein sequence ID" value="CAB4889813.1"/>
    <property type="molecule type" value="Genomic_DNA"/>
</dbReference>
<evidence type="ECO:0000259" key="16">
    <source>
        <dbReference type="Pfam" id="PF01010"/>
    </source>
</evidence>
<feature type="transmembrane region" description="Helical" evidence="13">
    <location>
        <begin position="182"/>
        <end position="200"/>
    </location>
</feature>
<feature type="domain" description="NADH:ubiquinone/plastoquinone oxidoreductase chloroplast chain 5 C-terminal" evidence="16">
    <location>
        <begin position="563"/>
        <end position="644"/>
    </location>
</feature>
<feature type="transmembrane region" description="Helical" evidence="13">
    <location>
        <begin position="34"/>
        <end position="55"/>
    </location>
</feature>
<evidence type="ECO:0000256" key="13">
    <source>
        <dbReference type="SAM" id="Phobius"/>
    </source>
</evidence>
<dbReference type="NCBIfam" id="TIGR01974">
    <property type="entry name" value="NDH_I_L"/>
    <property type="match status" value="1"/>
</dbReference>
<feature type="transmembrane region" description="Helical" evidence="13">
    <location>
        <begin position="87"/>
        <end position="107"/>
    </location>
</feature>
<dbReference type="GO" id="GO:0048038">
    <property type="term" value="F:quinone binding"/>
    <property type="evidence" value="ECO:0007669"/>
    <property type="project" value="UniProtKB-KW"/>
</dbReference>
<evidence type="ECO:0000256" key="2">
    <source>
        <dbReference type="ARBA" id="ARBA00008200"/>
    </source>
</evidence>
<feature type="transmembrane region" description="Helical" evidence="13">
    <location>
        <begin position="310"/>
        <end position="336"/>
    </location>
</feature>
<organism evidence="18">
    <name type="scientific">freshwater metagenome</name>
    <dbReference type="NCBI Taxonomy" id="449393"/>
    <lineage>
        <taxon>unclassified sequences</taxon>
        <taxon>metagenomes</taxon>
        <taxon>ecological metagenomes</taxon>
    </lineage>
</organism>
<evidence type="ECO:0000256" key="5">
    <source>
        <dbReference type="ARBA" id="ARBA00022857"/>
    </source>
</evidence>
<dbReference type="InterPro" id="IPR002128">
    <property type="entry name" value="NADH_UbQ_OxRdtase_chlpt_su5_C"/>
</dbReference>
<dbReference type="GO" id="GO:0008137">
    <property type="term" value="F:NADH dehydrogenase (ubiquinone) activity"/>
    <property type="evidence" value="ECO:0007669"/>
    <property type="project" value="InterPro"/>
</dbReference>
<evidence type="ECO:0000256" key="3">
    <source>
        <dbReference type="ARBA" id="ARBA00022692"/>
    </source>
</evidence>
<keyword evidence="4" id="KW-0874">Quinone</keyword>
<evidence type="ECO:0000256" key="8">
    <source>
        <dbReference type="ARBA" id="ARBA00022989"/>
    </source>
</evidence>
<feature type="transmembrane region" description="Helical" evidence="13">
    <location>
        <begin position="342"/>
        <end position="359"/>
    </location>
</feature>
<protein>
    <submittedName>
        <fullName evidence="18">Unannotated protein</fullName>
    </submittedName>
</protein>
<keyword evidence="7" id="KW-1278">Translocase</keyword>
<dbReference type="PANTHER" id="PTHR42829">
    <property type="entry name" value="NADH-UBIQUINONE OXIDOREDUCTASE CHAIN 5"/>
    <property type="match status" value="1"/>
</dbReference>
<evidence type="ECO:0000256" key="12">
    <source>
        <dbReference type="ARBA" id="ARBA00048026"/>
    </source>
</evidence>
<dbReference type="AlphaFoldDB" id="A0A6J7FDS8"/>
<dbReference type="PANTHER" id="PTHR42829:SF2">
    <property type="entry name" value="NADH-UBIQUINONE OXIDOREDUCTASE CHAIN 5"/>
    <property type="match status" value="1"/>
</dbReference>
<keyword evidence="9" id="KW-0520">NAD</keyword>
<keyword evidence="5" id="KW-0521">NADP</keyword>
<evidence type="ECO:0000259" key="15">
    <source>
        <dbReference type="Pfam" id="PF00662"/>
    </source>
</evidence>
<evidence type="ECO:0000256" key="7">
    <source>
        <dbReference type="ARBA" id="ARBA00022967"/>
    </source>
</evidence>
<keyword evidence="8 13" id="KW-1133">Transmembrane helix</keyword>
<feature type="transmembrane region" description="Helical" evidence="13">
    <location>
        <begin position="119"/>
        <end position="135"/>
    </location>
</feature>
<dbReference type="Pfam" id="PF01010">
    <property type="entry name" value="Proton_antipo_C"/>
    <property type="match status" value="1"/>
</dbReference>
<dbReference type="Gene3D" id="1.20.5.2700">
    <property type="match status" value="1"/>
</dbReference>
<evidence type="ECO:0000256" key="11">
    <source>
        <dbReference type="ARBA" id="ARBA00047726"/>
    </source>
</evidence>
<dbReference type="Pfam" id="PF00662">
    <property type="entry name" value="Proton_antipo_N"/>
    <property type="match status" value="1"/>
</dbReference>
<keyword evidence="3 13" id="KW-0812">Transmembrane</keyword>
<dbReference type="PRINTS" id="PR01434">
    <property type="entry name" value="NADHDHGNASE5"/>
</dbReference>
<feature type="transmembrane region" description="Helical" evidence="13">
    <location>
        <begin position="622"/>
        <end position="645"/>
    </location>
</feature>
<dbReference type="EMBL" id="CAFABA010000064">
    <property type="protein sequence ID" value="CAB4832232.1"/>
    <property type="molecule type" value="Genomic_DNA"/>
</dbReference>
<feature type="transmembrane region" description="Helical" evidence="13">
    <location>
        <begin position="281"/>
        <end position="303"/>
    </location>
</feature>
<evidence type="ECO:0000256" key="10">
    <source>
        <dbReference type="ARBA" id="ARBA00023136"/>
    </source>
</evidence>
<dbReference type="InterPro" id="IPR018393">
    <property type="entry name" value="NADHpl_OxRdtase_5_subgr"/>
</dbReference>
<dbReference type="Pfam" id="PF00361">
    <property type="entry name" value="Proton_antipo_M"/>
    <property type="match status" value="1"/>
</dbReference>
<dbReference type="NCBIfam" id="NF005141">
    <property type="entry name" value="PRK06590.1"/>
    <property type="match status" value="1"/>
</dbReference>
<feature type="domain" description="NADH-Ubiquinone oxidoreductase (complex I) chain 5 N-terminal" evidence="15">
    <location>
        <begin position="70"/>
        <end position="120"/>
    </location>
</feature>
<proteinExistence type="inferred from homology"/>
<dbReference type="GO" id="GO:0003954">
    <property type="term" value="F:NADH dehydrogenase activity"/>
    <property type="evidence" value="ECO:0007669"/>
    <property type="project" value="TreeGrafter"/>
</dbReference>
<reference evidence="18" key="1">
    <citation type="submission" date="2020-05" db="EMBL/GenBank/DDBJ databases">
        <authorList>
            <person name="Chiriac C."/>
            <person name="Salcher M."/>
            <person name="Ghai R."/>
            <person name="Kavagutti S V."/>
        </authorList>
    </citation>
    <scope>NUCLEOTIDE SEQUENCE</scope>
</reference>
<evidence type="ECO:0000313" key="18">
    <source>
        <dbReference type="EMBL" id="CAB4889813.1"/>
    </source>
</evidence>
<feature type="transmembrane region" description="Helical" evidence="13">
    <location>
        <begin position="141"/>
        <end position="161"/>
    </location>
</feature>
<keyword evidence="10 13" id="KW-0472">Membrane</keyword>
<evidence type="ECO:0000256" key="4">
    <source>
        <dbReference type="ARBA" id="ARBA00022719"/>
    </source>
</evidence>
<evidence type="ECO:0000256" key="6">
    <source>
        <dbReference type="ARBA" id="ARBA00022957"/>
    </source>
</evidence>
<dbReference type="InterPro" id="IPR003945">
    <property type="entry name" value="NU5C-like"/>
</dbReference>
<feature type="transmembrane region" description="Helical" evidence="13">
    <location>
        <begin position="413"/>
        <end position="431"/>
    </location>
</feature>
<keyword evidence="6" id="KW-0618">Plastoquinone</keyword>
<feature type="transmembrane region" description="Helical" evidence="13">
    <location>
        <begin position="212"/>
        <end position="230"/>
    </location>
</feature>
<comment type="subcellular location">
    <subcellularLocation>
        <location evidence="1">Membrane</location>
        <topology evidence="1">Multi-pass membrane protein</topology>
    </subcellularLocation>
</comment>
<feature type="domain" description="NADH:quinone oxidoreductase/Mrp antiporter transmembrane" evidence="14">
    <location>
        <begin position="137"/>
        <end position="426"/>
    </location>
</feature>
<evidence type="ECO:0000259" key="14">
    <source>
        <dbReference type="Pfam" id="PF00361"/>
    </source>
</evidence>
<accession>A0A6J7FDS8</accession>
<feature type="transmembrane region" description="Helical" evidence="13">
    <location>
        <begin position="6"/>
        <end position="22"/>
    </location>
</feature>
<dbReference type="GO" id="GO:0016020">
    <property type="term" value="C:membrane"/>
    <property type="evidence" value="ECO:0007669"/>
    <property type="project" value="UniProtKB-SubCell"/>
</dbReference>
<gene>
    <name evidence="17" type="ORF">UFOPK3139_01620</name>
    <name evidence="18" type="ORF">UFOPK3543_00162</name>
</gene>
<dbReference type="InterPro" id="IPR001516">
    <property type="entry name" value="Proton_antipo_N"/>
</dbReference>
<comment type="catalytic activity">
    <reaction evidence="12">
        <text>a plastoquinone + NADH + (n+1) H(+)(in) = a plastoquinol + NAD(+) + n H(+)(out)</text>
        <dbReference type="Rhea" id="RHEA:42608"/>
        <dbReference type="Rhea" id="RHEA-COMP:9561"/>
        <dbReference type="Rhea" id="RHEA-COMP:9562"/>
        <dbReference type="ChEBI" id="CHEBI:15378"/>
        <dbReference type="ChEBI" id="CHEBI:17757"/>
        <dbReference type="ChEBI" id="CHEBI:57540"/>
        <dbReference type="ChEBI" id="CHEBI:57945"/>
        <dbReference type="ChEBI" id="CHEBI:62192"/>
    </reaction>
</comment>